<feature type="compositionally biased region" description="Polar residues" evidence="1">
    <location>
        <begin position="32"/>
        <end position="47"/>
    </location>
</feature>
<evidence type="ECO:0000313" key="3">
    <source>
        <dbReference type="Proteomes" id="UP001163046"/>
    </source>
</evidence>
<gene>
    <name evidence="2" type="ORF">OS493_028517</name>
</gene>
<protein>
    <submittedName>
        <fullName evidence="2">Uncharacterized protein</fullName>
    </submittedName>
</protein>
<dbReference type="AlphaFoldDB" id="A0A9X0CXY7"/>
<reference evidence="2" key="1">
    <citation type="submission" date="2023-01" db="EMBL/GenBank/DDBJ databases">
        <title>Genome assembly of the deep-sea coral Lophelia pertusa.</title>
        <authorList>
            <person name="Herrera S."/>
            <person name="Cordes E."/>
        </authorList>
    </citation>
    <scope>NUCLEOTIDE SEQUENCE</scope>
    <source>
        <strain evidence="2">USNM1676648</strain>
        <tissue evidence="2">Polyp</tissue>
    </source>
</reference>
<evidence type="ECO:0000313" key="2">
    <source>
        <dbReference type="EMBL" id="KAJ7377534.1"/>
    </source>
</evidence>
<organism evidence="2 3">
    <name type="scientific">Desmophyllum pertusum</name>
    <dbReference type="NCBI Taxonomy" id="174260"/>
    <lineage>
        <taxon>Eukaryota</taxon>
        <taxon>Metazoa</taxon>
        <taxon>Cnidaria</taxon>
        <taxon>Anthozoa</taxon>
        <taxon>Hexacorallia</taxon>
        <taxon>Scleractinia</taxon>
        <taxon>Caryophylliina</taxon>
        <taxon>Caryophylliidae</taxon>
        <taxon>Desmophyllum</taxon>
    </lineage>
</organism>
<evidence type="ECO:0000256" key="1">
    <source>
        <dbReference type="SAM" id="MobiDB-lite"/>
    </source>
</evidence>
<accession>A0A9X0CXY7</accession>
<dbReference type="EMBL" id="MU826377">
    <property type="protein sequence ID" value="KAJ7377534.1"/>
    <property type="molecule type" value="Genomic_DNA"/>
</dbReference>
<feature type="region of interest" description="Disordered" evidence="1">
    <location>
        <begin position="1"/>
        <end position="58"/>
    </location>
</feature>
<comment type="caution">
    <text evidence="2">The sequence shown here is derived from an EMBL/GenBank/DDBJ whole genome shotgun (WGS) entry which is preliminary data.</text>
</comment>
<sequence>MPDKKDKKEKKRARGPSSDGDDTEEDRDSSKNQKVVVTRASSRNTHAISKMSVDDAKKGKTIGATHVPTVEVLECKEFSLNIRTILQSLNYWTDGLVATIVKDAETLLNAKDAVQTIPSMTANARRKYFVAAKNCKKSMYECSLQ</sequence>
<name>A0A9X0CXY7_9CNID</name>
<proteinExistence type="predicted"/>
<dbReference type="OrthoDB" id="10632882at2759"/>
<keyword evidence="3" id="KW-1185">Reference proteome</keyword>
<dbReference type="Proteomes" id="UP001163046">
    <property type="component" value="Unassembled WGS sequence"/>
</dbReference>